<keyword evidence="2" id="KW-0315">Glutamine amidotransferase</keyword>
<dbReference type="PANTHER" id="PTHR42695:SF5">
    <property type="entry name" value="GLUTAMINE AMIDOTRANSFERASE YLR126C-RELATED"/>
    <property type="match status" value="1"/>
</dbReference>
<evidence type="ECO:0000313" key="2">
    <source>
        <dbReference type="EMBL" id="KAK4460170.1"/>
    </source>
</evidence>
<dbReference type="InterPro" id="IPR029062">
    <property type="entry name" value="Class_I_gatase-like"/>
</dbReference>
<dbReference type="Proteomes" id="UP001321749">
    <property type="component" value="Unassembled WGS sequence"/>
</dbReference>
<feature type="domain" description="Glutamine amidotransferase" evidence="1">
    <location>
        <begin position="69"/>
        <end position="231"/>
    </location>
</feature>
<dbReference type="EMBL" id="MU865018">
    <property type="protein sequence ID" value="KAK4460170.1"/>
    <property type="molecule type" value="Genomic_DNA"/>
</dbReference>
<evidence type="ECO:0000259" key="1">
    <source>
        <dbReference type="Pfam" id="PF00117"/>
    </source>
</evidence>
<dbReference type="Gene3D" id="3.40.50.880">
    <property type="match status" value="1"/>
</dbReference>
<name>A0AAV9HJ93_9PEZI</name>
<reference evidence="2" key="2">
    <citation type="submission" date="2023-06" db="EMBL/GenBank/DDBJ databases">
        <authorList>
            <consortium name="Lawrence Berkeley National Laboratory"/>
            <person name="Mondo S.J."/>
            <person name="Hensen N."/>
            <person name="Bonometti L."/>
            <person name="Westerberg I."/>
            <person name="Brannstrom I.O."/>
            <person name="Guillou S."/>
            <person name="Cros-Aarteil S."/>
            <person name="Calhoun S."/>
            <person name="Haridas S."/>
            <person name="Kuo A."/>
            <person name="Pangilinan J."/>
            <person name="Riley R."/>
            <person name="Labutti K."/>
            <person name="Andreopoulos B."/>
            <person name="Lipzen A."/>
            <person name="Chen C."/>
            <person name="Yanf M."/>
            <person name="Daum C."/>
            <person name="Ng V."/>
            <person name="Clum A."/>
            <person name="Steindorff A."/>
            <person name="Ohm R."/>
            <person name="Martin F."/>
            <person name="Silar P."/>
            <person name="Natvig D."/>
            <person name="Lalanne C."/>
            <person name="Gautier V."/>
            <person name="Ament-Velasquez S.L."/>
            <person name="Kruys A."/>
            <person name="Hutchinson M.I."/>
            <person name="Powell A.J."/>
            <person name="Barry K."/>
            <person name="Miller A.N."/>
            <person name="Grigoriev I.V."/>
            <person name="Debuchy R."/>
            <person name="Gladieux P."/>
            <person name="Thoren M.H."/>
            <person name="Johannesson H."/>
        </authorList>
    </citation>
    <scope>NUCLEOTIDE SEQUENCE</scope>
    <source>
        <strain evidence="2">PSN324</strain>
    </source>
</reference>
<dbReference type="Pfam" id="PF00117">
    <property type="entry name" value="GATase"/>
    <property type="match status" value="1"/>
</dbReference>
<dbReference type="InterPro" id="IPR017926">
    <property type="entry name" value="GATASE"/>
</dbReference>
<dbReference type="InterPro" id="IPR044992">
    <property type="entry name" value="ChyE-like"/>
</dbReference>
<sequence length="297" mass="32521">MTIQPTTVTLSKSKGQLKFPLKIAILLNSYRSPFISEIRDSYIRSIGAVSPDSVLTFFLPAENPEDFPDPEKFDLIVLGGGNADPRKKHAWILRVHKFVLDLVRNHPGKKLLALCWGHQTVSLLFGGEVGDMDVPELGVTESKLTQAGHHFFSGMAGPLKRPGANAGSGHHETGVGGGVGGGGIIRLQQHHRRVVETPPKGFYELLAGNQAFLSHNNSILTFQGHPEKDARCAKLRIGDATRWFGVDMGDHVALGRIQRDMERQHDGPEVWGRVFDWVREKGPSTVTEVGHGGGMHL</sequence>
<dbReference type="GO" id="GO:0005829">
    <property type="term" value="C:cytosol"/>
    <property type="evidence" value="ECO:0007669"/>
    <property type="project" value="TreeGrafter"/>
</dbReference>
<keyword evidence="3" id="KW-1185">Reference proteome</keyword>
<protein>
    <submittedName>
        <fullName evidence="2">Class I glutamine amidotransferase-like protein</fullName>
    </submittedName>
</protein>
<gene>
    <name evidence="2" type="ORF">QBC42DRAFT_272984</name>
</gene>
<dbReference type="PROSITE" id="PS51273">
    <property type="entry name" value="GATASE_TYPE_1"/>
    <property type="match status" value="1"/>
</dbReference>
<dbReference type="PANTHER" id="PTHR42695">
    <property type="entry name" value="GLUTAMINE AMIDOTRANSFERASE YLR126C-RELATED"/>
    <property type="match status" value="1"/>
</dbReference>
<dbReference type="GO" id="GO:0005634">
    <property type="term" value="C:nucleus"/>
    <property type="evidence" value="ECO:0007669"/>
    <property type="project" value="TreeGrafter"/>
</dbReference>
<dbReference type="AlphaFoldDB" id="A0AAV9HJ93"/>
<proteinExistence type="predicted"/>
<accession>A0AAV9HJ93</accession>
<evidence type="ECO:0000313" key="3">
    <source>
        <dbReference type="Proteomes" id="UP001321749"/>
    </source>
</evidence>
<dbReference type="SUPFAM" id="SSF52317">
    <property type="entry name" value="Class I glutamine amidotransferase-like"/>
    <property type="match status" value="1"/>
</dbReference>
<reference evidence="2" key="1">
    <citation type="journal article" date="2023" name="Mol. Phylogenet. Evol.">
        <title>Genome-scale phylogeny and comparative genomics of the fungal order Sordariales.</title>
        <authorList>
            <person name="Hensen N."/>
            <person name="Bonometti L."/>
            <person name="Westerberg I."/>
            <person name="Brannstrom I.O."/>
            <person name="Guillou S."/>
            <person name="Cros-Aarteil S."/>
            <person name="Calhoun S."/>
            <person name="Haridas S."/>
            <person name="Kuo A."/>
            <person name="Mondo S."/>
            <person name="Pangilinan J."/>
            <person name="Riley R."/>
            <person name="LaButti K."/>
            <person name="Andreopoulos B."/>
            <person name="Lipzen A."/>
            <person name="Chen C."/>
            <person name="Yan M."/>
            <person name="Daum C."/>
            <person name="Ng V."/>
            <person name="Clum A."/>
            <person name="Steindorff A."/>
            <person name="Ohm R.A."/>
            <person name="Martin F."/>
            <person name="Silar P."/>
            <person name="Natvig D.O."/>
            <person name="Lalanne C."/>
            <person name="Gautier V."/>
            <person name="Ament-Velasquez S.L."/>
            <person name="Kruys A."/>
            <person name="Hutchinson M.I."/>
            <person name="Powell A.J."/>
            <person name="Barry K."/>
            <person name="Miller A.N."/>
            <person name="Grigoriev I.V."/>
            <person name="Debuchy R."/>
            <person name="Gladieux P."/>
            <person name="Hiltunen Thoren M."/>
            <person name="Johannesson H."/>
        </authorList>
    </citation>
    <scope>NUCLEOTIDE SEQUENCE</scope>
    <source>
        <strain evidence="2">PSN324</strain>
    </source>
</reference>
<comment type="caution">
    <text evidence="2">The sequence shown here is derived from an EMBL/GenBank/DDBJ whole genome shotgun (WGS) entry which is preliminary data.</text>
</comment>
<organism evidence="2 3">
    <name type="scientific">Cladorrhinum samala</name>
    <dbReference type="NCBI Taxonomy" id="585594"/>
    <lineage>
        <taxon>Eukaryota</taxon>
        <taxon>Fungi</taxon>
        <taxon>Dikarya</taxon>
        <taxon>Ascomycota</taxon>
        <taxon>Pezizomycotina</taxon>
        <taxon>Sordariomycetes</taxon>
        <taxon>Sordariomycetidae</taxon>
        <taxon>Sordariales</taxon>
        <taxon>Podosporaceae</taxon>
        <taxon>Cladorrhinum</taxon>
    </lineage>
</organism>